<accession>A0AAD9DEE0</accession>
<comment type="similarity">
    <text evidence="2">Belongs to the bile acid:sodium symporter (BASS) (TC 2.A.28) family.</text>
</comment>
<evidence type="ECO:0000256" key="2">
    <source>
        <dbReference type="ARBA" id="ARBA00006528"/>
    </source>
</evidence>
<evidence type="ECO:0000256" key="3">
    <source>
        <dbReference type="ARBA" id="ARBA00022692"/>
    </source>
</evidence>
<comment type="caution">
    <text evidence="7">The sequence shown here is derived from an EMBL/GenBank/DDBJ whole genome shotgun (WGS) entry which is preliminary data.</text>
</comment>
<dbReference type="Proteomes" id="UP001224775">
    <property type="component" value="Unassembled WGS sequence"/>
</dbReference>
<proteinExistence type="inferred from homology"/>
<keyword evidence="3 6" id="KW-0812">Transmembrane</keyword>
<feature type="transmembrane region" description="Helical" evidence="6">
    <location>
        <begin position="124"/>
        <end position="144"/>
    </location>
</feature>
<evidence type="ECO:0000256" key="1">
    <source>
        <dbReference type="ARBA" id="ARBA00004141"/>
    </source>
</evidence>
<dbReference type="InterPro" id="IPR002657">
    <property type="entry name" value="BilAc:Na_symport/Acr3"/>
</dbReference>
<keyword evidence="8" id="KW-1185">Reference proteome</keyword>
<dbReference type="InterPro" id="IPR038770">
    <property type="entry name" value="Na+/solute_symporter_sf"/>
</dbReference>
<dbReference type="PANTHER" id="PTHR10361">
    <property type="entry name" value="SODIUM-BILE ACID COTRANSPORTER"/>
    <property type="match status" value="1"/>
</dbReference>
<evidence type="ECO:0000256" key="5">
    <source>
        <dbReference type="ARBA" id="ARBA00023136"/>
    </source>
</evidence>
<dbReference type="InterPro" id="IPR004710">
    <property type="entry name" value="Bilac:Na_transpt"/>
</dbReference>
<feature type="transmembrane region" description="Helical" evidence="6">
    <location>
        <begin position="198"/>
        <end position="218"/>
    </location>
</feature>
<name>A0AAD9DEE0_9STRA</name>
<evidence type="ECO:0000313" key="8">
    <source>
        <dbReference type="Proteomes" id="UP001224775"/>
    </source>
</evidence>
<evidence type="ECO:0000256" key="6">
    <source>
        <dbReference type="SAM" id="Phobius"/>
    </source>
</evidence>
<evidence type="ECO:0000256" key="4">
    <source>
        <dbReference type="ARBA" id="ARBA00022989"/>
    </source>
</evidence>
<dbReference type="PANTHER" id="PTHR10361:SF28">
    <property type="entry name" value="P3 PROTEIN-RELATED"/>
    <property type="match status" value="1"/>
</dbReference>
<reference evidence="7" key="1">
    <citation type="submission" date="2023-06" db="EMBL/GenBank/DDBJ databases">
        <title>Survivors Of The Sea: Transcriptome response of Skeletonema marinoi to long-term dormancy.</title>
        <authorList>
            <person name="Pinder M.I.M."/>
            <person name="Kourtchenko O."/>
            <person name="Robertson E.K."/>
            <person name="Larsson T."/>
            <person name="Maumus F."/>
            <person name="Osuna-Cruz C.M."/>
            <person name="Vancaester E."/>
            <person name="Stenow R."/>
            <person name="Vandepoele K."/>
            <person name="Ploug H."/>
            <person name="Bruchert V."/>
            <person name="Godhe A."/>
            <person name="Topel M."/>
        </authorList>
    </citation>
    <scope>NUCLEOTIDE SEQUENCE</scope>
    <source>
        <strain evidence="7">R05AC</strain>
    </source>
</reference>
<evidence type="ECO:0000313" key="7">
    <source>
        <dbReference type="EMBL" id="KAK1742710.1"/>
    </source>
</evidence>
<feature type="transmembrane region" description="Helical" evidence="6">
    <location>
        <begin position="165"/>
        <end position="186"/>
    </location>
</feature>
<protein>
    <submittedName>
        <fullName evidence="7">Bile acid:sodium symporter family protein</fullName>
    </submittedName>
</protein>
<feature type="transmembrane region" description="Helical" evidence="6">
    <location>
        <begin position="230"/>
        <end position="248"/>
    </location>
</feature>
<keyword evidence="4 6" id="KW-1133">Transmembrane helix</keyword>
<comment type="subcellular location">
    <subcellularLocation>
        <location evidence="1">Membrane</location>
        <topology evidence="1">Multi-pass membrane protein</topology>
    </subcellularLocation>
</comment>
<feature type="transmembrane region" description="Helical" evidence="6">
    <location>
        <begin position="260"/>
        <end position="278"/>
    </location>
</feature>
<feature type="transmembrane region" description="Helical" evidence="6">
    <location>
        <begin position="78"/>
        <end position="104"/>
    </location>
</feature>
<dbReference type="AlphaFoldDB" id="A0AAD9DEE0"/>
<feature type="transmembrane region" description="Helical" evidence="6">
    <location>
        <begin position="51"/>
        <end position="71"/>
    </location>
</feature>
<feature type="transmembrane region" description="Helical" evidence="6">
    <location>
        <begin position="18"/>
        <end position="39"/>
    </location>
</feature>
<dbReference type="EMBL" id="JATAAI010000010">
    <property type="protein sequence ID" value="KAK1742710.1"/>
    <property type="molecule type" value="Genomic_DNA"/>
</dbReference>
<organism evidence="7 8">
    <name type="scientific">Skeletonema marinoi</name>
    <dbReference type="NCBI Taxonomy" id="267567"/>
    <lineage>
        <taxon>Eukaryota</taxon>
        <taxon>Sar</taxon>
        <taxon>Stramenopiles</taxon>
        <taxon>Ochrophyta</taxon>
        <taxon>Bacillariophyta</taxon>
        <taxon>Coscinodiscophyceae</taxon>
        <taxon>Thalassiosirophycidae</taxon>
        <taxon>Thalassiosirales</taxon>
        <taxon>Skeletonemataceae</taxon>
        <taxon>Skeletonema</taxon>
        <taxon>Skeletonema marinoi-dohrnii complex</taxon>
    </lineage>
</organism>
<gene>
    <name evidence="7" type="ORF">QTG54_006307</name>
</gene>
<dbReference type="Pfam" id="PF01758">
    <property type="entry name" value="SBF"/>
    <property type="match status" value="1"/>
</dbReference>
<dbReference type="Gene3D" id="1.20.1530.20">
    <property type="match status" value="1"/>
</dbReference>
<keyword evidence="5 6" id="KW-0472">Membrane</keyword>
<sequence>MSATVEVKHLREQVHNKFAILTGVATQFFIMPLLGYLSILLLSDHGLTRPMGISLLIVTASPGGSYSNLWCSMFNVDLALSVTMTAISTMVGSVMPPVNLLLYANAAFGASTESDQSIINHIDWPSLFTSLVIVILAIGLGLFASFNISSHRFKRSANQMGSMSGVFLVIFSVVLSSLSVVLSSLSGDKQARIWGQSVSVPCLVGLFLATCAGVCARLKRPEAVSVGVECCYQNVGIAMSAAVAMFNTPSERGQALLVPLFYGLMEAFMVGLYCFVAGKLGWTKAPRDASFCSMLVTTYELDDDDESIQSLTPDQSMDEIDDVEVQEPLEVEWSDSISHKRSYSADPEFFPLHYSQKDRLFHHSTL</sequence>
<dbReference type="GO" id="GO:0016020">
    <property type="term" value="C:membrane"/>
    <property type="evidence" value="ECO:0007669"/>
    <property type="project" value="UniProtKB-SubCell"/>
</dbReference>